<proteinExistence type="predicted"/>
<evidence type="ECO:0000313" key="3">
    <source>
        <dbReference type="EMBL" id="MDZ5461869.1"/>
    </source>
</evidence>
<dbReference type="RefSeq" id="WP_322468925.1">
    <property type="nucleotide sequence ID" value="NZ_JAXOJX010000280.1"/>
</dbReference>
<dbReference type="PANTHER" id="PTHR30466">
    <property type="entry name" value="FLAVIN REDUCTASE"/>
    <property type="match status" value="1"/>
</dbReference>
<evidence type="ECO:0000313" key="4">
    <source>
        <dbReference type="Proteomes" id="UP001293718"/>
    </source>
</evidence>
<gene>
    <name evidence="3" type="ORF">SM757_35395</name>
</gene>
<dbReference type="EC" id="1.-.-.-" evidence="3"/>
<dbReference type="SUPFAM" id="SSF50475">
    <property type="entry name" value="FMN-binding split barrel"/>
    <property type="match status" value="1"/>
</dbReference>
<accession>A0ABU5ISK5</accession>
<dbReference type="InterPro" id="IPR012349">
    <property type="entry name" value="Split_barrel_FMN-bd"/>
</dbReference>
<name>A0ABU5ISK5_9BURK</name>
<dbReference type="EMBL" id="JAXOJX010000280">
    <property type="protein sequence ID" value="MDZ5461869.1"/>
    <property type="molecule type" value="Genomic_DNA"/>
</dbReference>
<keyword evidence="4" id="KW-1185">Reference proteome</keyword>
<feature type="non-terminal residue" evidence="3">
    <location>
        <position position="1"/>
    </location>
</feature>
<dbReference type="Proteomes" id="UP001293718">
    <property type="component" value="Unassembled WGS sequence"/>
</dbReference>
<reference evidence="3 4" key="1">
    <citation type="submission" date="2023-11" db="EMBL/GenBank/DDBJ databases">
        <title>Draft genome of Azohydromonas lata strain H1 (DSM1123), a polyhydroxyalkanoate producer.</title>
        <authorList>
            <person name="Traversa D."/>
            <person name="D'Addabbo P."/>
            <person name="Pazzani C."/>
            <person name="Manzari C."/>
            <person name="Chiara M."/>
            <person name="Scrascia M."/>
        </authorList>
    </citation>
    <scope>NUCLEOTIDE SEQUENCE [LARGE SCALE GENOMIC DNA]</scope>
    <source>
        <strain evidence="3 4">H1</strain>
    </source>
</reference>
<feature type="domain" description="Flavin reductase like" evidence="2">
    <location>
        <begin position="7"/>
        <end position="75"/>
    </location>
</feature>
<feature type="non-terminal residue" evidence="3">
    <location>
        <position position="75"/>
    </location>
</feature>
<organism evidence="3 4">
    <name type="scientific">Azohydromonas lata</name>
    <dbReference type="NCBI Taxonomy" id="45677"/>
    <lineage>
        <taxon>Bacteria</taxon>
        <taxon>Pseudomonadati</taxon>
        <taxon>Pseudomonadota</taxon>
        <taxon>Betaproteobacteria</taxon>
        <taxon>Burkholderiales</taxon>
        <taxon>Sphaerotilaceae</taxon>
        <taxon>Azohydromonas</taxon>
    </lineage>
</organism>
<dbReference type="Gene3D" id="2.30.110.10">
    <property type="entry name" value="Electron Transport, Fmn-binding Protein, Chain A"/>
    <property type="match status" value="1"/>
</dbReference>
<comment type="caution">
    <text evidence="3">The sequence shown here is derived from an EMBL/GenBank/DDBJ whole genome shotgun (WGS) entry which is preliminary data.</text>
</comment>
<evidence type="ECO:0000259" key="2">
    <source>
        <dbReference type="Pfam" id="PF01613"/>
    </source>
</evidence>
<dbReference type="Pfam" id="PF01613">
    <property type="entry name" value="Flavin_Reduct"/>
    <property type="match status" value="1"/>
</dbReference>
<keyword evidence="1 3" id="KW-0560">Oxidoreductase</keyword>
<protein>
    <submittedName>
        <fullName evidence="3">Flavin reductase family protein</fullName>
        <ecNumber evidence="3">1.-.-.-</ecNumber>
    </submittedName>
</protein>
<sequence length="75" mass="7940">VQRSPNLAAFQGARHFAISVLAQHQQALASRFASPAVVDKFEQVALREAPEGVPVIDGALATLVCANDSRQRAGD</sequence>
<dbReference type="InterPro" id="IPR050268">
    <property type="entry name" value="NADH-dep_flavin_reductase"/>
</dbReference>
<evidence type="ECO:0000256" key="1">
    <source>
        <dbReference type="ARBA" id="ARBA00023002"/>
    </source>
</evidence>
<dbReference type="PANTHER" id="PTHR30466:SF1">
    <property type="entry name" value="FMN REDUCTASE (NADH) RUTF"/>
    <property type="match status" value="1"/>
</dbReference>
<dbReference type="GO" id="GO:0016491">
    <property type="term" value="F:oxidoreductase activity"/>
    <property type="evidence" value="ECO:0007669"/>
    <property type="project" value="UniProtKB-KW"/>
</dbReference>
<dbReference type="InterPro" id="IPR002563">
    <property type="entry name" value="Flavin_Rdtase-like_dom"/>
</dbReference>